<dbReference type="RefSeq" id="WP_083546055.1">
    <property type="nucleotide sequence ID" value="NZ_CP013290.1"/>
</dbReference>
<name>A0A1L3MFV9_9MICO</name>
<dbReference type="KEGG" id="jte:ASJ30_06280"/>
<organism evidence="1 2">
    <name type="scientific">Janibacter indicus</name>
    <dbReference type="NCBI Taxonomy" id="857417"/>
    <lineage>
        <taxon>Bacteria</taxon>
        <taxon>Bacillati</taxon>
        <taxon>Actinomycetota</taxon>
        <taxon>Actinomycetes</taxon>
        <taxon>Micrococcales</taxon>
        <taxon>Intrasporangiaceae</taxon>
        <taxon>Janibacter</taxon>
    </lineage>
</organism>
<sequence>MTTPPDLETLMSSIRQGRVRVGPRTRAIALILHGGRADATQPRRHRDVSYLRMLPFVTAVTRAARGRVAPVLVHNSDGGWVAPSGSGLLQTREIVRRLHEEHGRPVVLLGHSSGGWAALRCGGQDAVIGSVALAPWVGEDETYEHLRDRVVRVIHGEADAVCSPQRSRELVERLRAEGADATWDGVPGGGHALMDRPWRWHRLAADAVLDVVERRT</sequence>
<gene>
    <name evidence="1" type="ORF">ASJ30_06280</name>
</gene>
<dbReference type="Proteomes" id="UP000182938">
    <property type="component" value="Chromosome"/>
</dbReference>
<evidence type="ECO:0000313" key="1">
    <source>
        <dbReference type="EMBL" id="APH01199.1"/>
    </source>
</evidence>
<reference evidence="1 2" key="1">
    <citation type="submission" date="2015-11" db="EMBL/GenBank/DDBJ databases">
        <authorList>
            <person name="Zhang Y."/>
            <person name="Guo Z."/>
        </authorList>
    </citation>
    <scope>NUCLEOTIDE SEQUENCE [LARGE SCALE GENOMIC DNA]</scope>
    <source>
        <strain evidence="1 2">YFY001</strain>
    </source>
</reference>
<evidence type="ECO:0008006" key="3">
    <source>
        <dbReference type="Google" id="ProtNLM"/>
    </source>
</evidence>
<accession>A0A1L3MFV9</accession>
<protein>
    <recommendedName>
        <fullName evidence="3">Alpha/beta hydrolase family protein</fullName>
    </recommendedName>
</protein>
<dbReference type="SUPFAM" id="SSF53474">
    <property type="entry name" value="alpha/beta-Hydrolases"/>
    <property type="match status" value="1"/>
</dbReference>
<keyword evidence="2" id="KW-1185">Reference proteome</keyword>
<dbReference type="AlphaFoldDB" id="A0A1L3MFV9"/>
<proteinExistence type="predicted"/>
<evidence type="ECO:0000313" key="2">
    <source>
        <dbReference type="Proteomes" id="UP000182938"/>
    </source>
</evidence>
<dbReference type="EMBL" id="CP013290">
    <property type="protein sequence ID" value="APH01199.1"/>
    <property type="molecule type" value="Genomic_DNA"/>
</dbReference>
<dbReference type="Gene3D" id="3.40.50.1820">
    <property type="entry name" value="alpha/beta hydrolase"/>
    <property type="match status" value="1"/>
</dbReference>
<dbReference type="InterPro" id="IPR029058">
    <property type="entry name" value="AB_hydrolase_fold"/>
</dbReference>